<protein>
    <recommendedName>
        <fullName evidence="3">Resolvase</fullName>
    </recommendedName>
</protein>
<dbReference type="SUPFAM" id="SSF53041">
    <property type="entry name" value="Resolvase-like"/>
    <property type="match status" value="1"/>
</dbReference>
<name>A0A4Z1C5I2_9GAMM</name>
<accession>A0A4Z1C5I2</accession>
<dbReference type="GO" id="GO:0003677">
    <property type="term" value="F:DNA binding"/>
    <property type="evidence" value="ECO:0007669"/>
    <property type="project" value="InterPro"/>
</dbReference>
<evidence type="ECO:0000313" key="2">
    <source>
        <dbReference type="Proteomes" id="UP000298325"/>
    </source>
</evidence>
<dbReference type="Gene3D" id="3.40.50.1390">
    <property type="entry name" value="Resolvase, N-terminal catalytic domain"/>
    <property type="match status" value="1"/>
</dbReference>
<dbReference type="InterPro" id="IPR036162">
    <property type="entry name" value="Resolvase-like_N_sf"/>
</dbReference>
<dbReference type="AlphaFoldDB" id="A0A4Z1C5I2"/>
<evidence type="ECO:0008006" key="3">
    <source>
        <dbReference type="Google" id="ProtNLM"/>
    </source>
</evidence>
<comment type="caution">
    <text evidence="1">The sequence shown here is derived from an EMBL/GenBank/DDBJ whole genome shotgun (WGS) entry which is preliminary data.</text>
</comment>
<dbReference type="GO" id="GO:0000150">
    <property type="term" value="F:DNA strand exchange activity"/>
    <property type="evidence" value="ECO:0007669"/>
    <property type="project" value="InterPro"/>
</dbReference>
<dbReference type="Proteomes" id="UP000298325">
    <property type="component" value="Unassembled WGS sequence"/>
</dbReference>
<evidence type="ECO:0000313" key="1">
    <source>
        <dbReference type="EMBL" id="TGN41731.1"/>
    </source>
</evidence>
<keyword evidence="2" id="KW-1185">Reference proteome</keyword>
<dbReference type="EMBL" id="SRPF01000001">
    <property type="protein sequence ID" value="TGN41731.1"/>
    <property type="molecule type" value="Genomic_DNA"/>
</dbReference>
<dbReference type="OrthoDB" id="9786476at2"/>
<reference evidence="1 2" key="1">
    <citation type="submission" date="2019-04" db="EMBL/GenBank/DDBJ databases">
        <authorList>
            <person name="Park S."/>
            <person name="Yoon J.-H."/>
        </authorList>
    </citation>
    <scope>NUCLEOTIDE SEQUENCE [LARGE SCALE GENOMIC DNA]</scope>
    <source>
        <strain evidence="1 2">HJM-18</strain>
    </source>
</reference>
<organism evidence="1 2">
    <name type="scientific">Marinobacter confluentis</name>
    <dbReference type="NCBI Taxonomy" id="1697557"/>
    <lineage>
        <taxon>Bacteria</taxon>
        <taxon>Pseudomonadati</taxon>
        <taxon>Pseudomonadota</taxon>
        <taxon>Gammaproteobacteria</taxon>
        <taxon>Pseudomonadales</taxon>
        <taxon>Marinobacteraceae</taxon>
        <taxon>Marinobacter</taxon>
    </lineage>
</organism>
<gene>
    <name evidence="1" type="ORF">E5Q11_04180</name>
</gene>
<dbReference type="RefSeq" id="WP_135802116.1">
    <property type="nucleotide sequence ID" value="NZ_SRPF01000001.1"/>
</dbReference>
<proteinExistence type="predicted"/>
<sequence>MLIHAYLDAAASSKDLSDLKAGFETFARRKGHRINTYYNDREAPASRTNLFRLLKDKGLAIATEAQARAEVDQNQYQPREALFRLLGQARPNDVLLVASARTLGRLPEQDWSLFRQKIRQRKIRVVALDVEASWAMVTSESAMAPVAEQLTAMLLDTLEVAPPQAQSQRREAHLKGVARAREKGKYKGRPVNRRKHAQILALLEKGYSWSEVSAETGASRSTIARAVKSGG</sequence>